<dbReference type="PANTHER" id="PTHR33993">
    <property type="entry name" value="GLYOXALASE-RELATED"/>
    <property type="match status" value="1"/>
</dbReference>
<gene>
    <name evidence="2" type="ORF">GCM10025791_45210</name>
</gene>
<feature type="domain" description="VOC" evidence="1">
    <location>
        <begin position="6"/>
        <end position="119"/>
    </location>
</feature>
<dbReference type="Pfam" id="PF18029">
    <property type="entry name" value="Glyoxalase_6"/>
    <property type="match status" value="1"/>
</dbReference>
<evidence type="ECO:0000259" key="1">
    <source>
        <dbReference type="PROSITE" id="PS51819"/>
    </source>
</evidence>
<comment type="caution">
    <text evidence="2">The sequence shown here is derived from an EMBL/GenBank/DDBJ whole genome shotgun (WGS) entry which is preliminary data.</text>
</comment>
<evidence type="ECO:0000313" key="3">
    <source>
        <dbReference type="Proteomes" id="UP001409585"/>
    </source>
</evidence>
<dbReference type="InterPro" id="IPR041581">
    <property type="entry name" value="Glyoxalase_6"/>
</dbReference>
<dbReference type="CDD" id="cd06587">
    <property type="entry name" value="VOC"/>
    <property type="match status" value="1"/>
</dbReference>
<dbReference type="PROSITE" id="PS51819">
    <property type="entry name" value="VOC"/>
    <property type="match status" value="1"/>
</dbReference>
<sequence length="120" mass="13548">MEKVTGIGGVFFRAQNPQQLAQWYQQHLGINPVPTDYDSPAWQQQAGDTVFAPFAQDTDYFGKSSQQWMINFRVRSLDAMVAQLTAAEIEVVVDAETYPNGRFARLQDPEGNPIELWQPA</sequence>
<accession>A0AAV3U961</accession>
<dbReference type="Proteomes" id="UP001409585">
    <property type="component" value="Unassembled WGS sequence"/>
</dbReference>
<protein>
    <submittedName>
        <fullName evidence="2">Glyoxalase/bleomycin resistance/dioxygenase family protein</fullName>
    </submittedName>
</protein>
<dbReference type="InterPro" id="IPR029068">
    <property type="entry name" value="Glyas_Bleomycin-R_OHBP_Dase"/>
</dbReference>
<dbReference type="AlphaFoldDB" id="A0AAV3U961"/>
<keyword evidence="3" id="KW-1185">Reference proteome</keyword>
<dbReference type="RefSeq" id="WP_345427628.1">
    <property type="nucleotide sequence ID" value="NZ_AP031496.1"/>
</dbReference>
<dbReference type="Gene3D" id="3.10.180.10">
    <property type="entry name" value="2,3-Dihydroxybiphenyl 1,2-Dioxygenase, domain 1"/>
    <property type="match status" value="1"/>
</dbReference>
<name>A0AAV3U961_9ALTE</name>
<dbReference type="InterPro" id="IPR052164">
    <property type="entry name" value="Anthracycline_SecMetBiosynth"/>
</dbReference>
<dbReference type="InterPro" id="IPR037523">
    <property type="entry name" value="VOC_core"/>
</dbReference>
<evidence type="ECO:0000313" key="2">
    <source>
        <dbReference type="EMBL" id="GAA4959225.1"/>
    </source>
</evidence>
<organism evidence="2 3">
    <name type="scientific">Halioxenophilus aromaticivorans</name>
    <dbReference type="NCBI Taxonomy" id="1306992"/>
    <lineage>
        <taxon>Bacteria</taxon>
        <taxon>Pseudomonadati</taxon>
        <taxon>Pseudomonadota</taxon>
        <taxon>Gammaproteobacteria</taxon>
        <taxon>Alteromonadales</taxon>
        <taxon>Alteromonadaceae</taxon>
        <taxon>Halioxenophilus</taxon>
    </lineage>
</organism>
<proteinExistence type="predicted"/>
<dbReference type="EMBL" id="BAABLX010000077">
    <property type="protein sequence ID" value="GAA4959225.1"/>
    <property type="molecule type" value="Genomic_DNA"/>
</dbReference>
<reference evidence="3" key="1">
    <citation type="journal article" date="2019" name="Int. J. Syst. Evol. Microbiol.">
        <title>The Global Catalogue of Microorganisms (GCM) 10K type strain sequencing project: providing services to taxonomists for standard genome sequencing and annotation.</title>
        <authorList>
            <consortium name="The Broad Institute Genomics Platform"/>
            <consortium name="The Broad Institute Genome Sequencing Center for Infectious Disease"/>
            <person name="Wu L."/>
            <person name="Ma J."/>
        </authorList>
    </citation>
    <scope>NUCLEOTIDE SEQUENCE [LARGE SCALE GENOMIC DNA]</scope>
    <source>
        <strain evidence="3">JCM 19134</strain>
    </source>
</reference>
<dbReference type="PANTHER" id="PTHR33993:SF5">
    <property type="entry name" value="GLYOXALASE"/>
    <property type="match status" value="1"/>
</dbReference>
<dbReference type="SUPFAM" id="SSF54593">
    <property type="entry name" value="Glyoxalase/Bleomycin resistance protein/Dihydroxybiphenyl dioxygenase"/>
    <property type="match status" value="1"/>
</dbReference>